<comment type="caution">
    <text evidence="2">The sequence shown here is derived from an EMBL/GenBank/DDBJ whole genome shotgun (WGS) entry which is preliminary data.</text>
</comment>
<keyword evidence="8" id="KW-1185">Reference proteome</keyword>
<evidence type="ECO:0000313" key="7">
    <source>
        <dbReference type="Proteomes" id="UP000663872"/>
    </source>
</evidence>
<name>A0A818HNW5_9BILA</name>
<dbReference type="EMBL" id="CAJOBQ010001218">
    <property type="protein sequence ID" value="CAF4467431.1"/>
    <property type="molecule type" value="Genomic_DNA"/>
</dbReference>
<organism evidence="2 7">
    <name type="scientific">Rotaria socialis</name>
    <dbReference type="NCBI Taxonomy" id="392032"/>
    <lineage>
        <taxon>Eukaryota</taxon>
        <taxon>Metazoa</taxon>
        <taxon>Spiralia</taxon>
        <taxon>Gnathifera</taxon>
        <taxon>Rotifera</taxon>
        <taxon>Eurotatoria</taxon>
        <taxon>Bdelloidea</taxon>
        <taxon>Philodinida</taxon>
        <taxon>Philodinidae</taxon>
        <taxon>Rotaria</taxon>
    </lineage>
</organism>
<dbReference type="EMBL" id="CAJNYT010002978">
    <property type="protein sequence ID" value="CAF3511766.1"/>
    <property type="molecule type" value="Genomic_DNA"/>
</dbReference>
<reference evidence="2" key="1">
    <citation type="submission" date="2021-02" db="EMBL/GenBank/DDBJ databases">
        <authorList>
            <person name="Nowell W R."/>
        </authorList>
    </citation>
    <scope>NUCLEOTIDE SEQUENCE</scope>
</reference>
<dbReference type="Proteomes" id="UP000663872">
    <property type="component" value="Unassembled WGS sequence"/>
</dbReference>
<sequence>MLSKELKEAIFGKDDKLSSLEEITIARIKEQAIVLSGEINENRNSFRDRLRNGLVLGYADRIAKLYYDIAYANYNYYSKGLVKDNLLSVKFYLEKSIHQFDGKYRISNNFNIVKVAKYFLYSTCDLYLTPTLEQNKLPSIPGNAVVRLKLRKKMDT</sequence>
<evidence type="ECO:0000313" key="4">
    <source>
        <dbReference type="EMBL" id="CAF4382515.1"/>
    </source>
</evidence>
<evidence type="ECO:0000313" key="2">
    <source>
        <dbReference type="EMBL" id="CAF3511766.1"/>
    </source>
</evidence>
<dbReference type="EMBL" id="CAJNYU010003695">
    <property type="protein sequence ID" value="CAF3693236.1"/>
    <property type="molecule type" value="Genomic_DNA"/>
</dbReference>
<dbReference type="Proteomes" id="UP000663862">
    <property type="component" value="Unassembled WGS sequence"/>
</dbReference>
<evidence type="ECO:0000313" key="6">
    <source>
        <dbReference type="EMBL" id="CAF4718690.1"/>
    </source>
</evidence>
<evidence type="ECO:0000313" key="1">
    <source>
        <dbReference type="EMBL" id="CAF3033415.1"/>
    </source>
</evidence>
<evidence type="ECO:0000313" key="8">
    <source>
        <dbReference type="Proteomes" id="UP000663873"/>
    </source>
</evidence>
<dbReference type="EMBL" id="CAJOBP010002950">
    <property type="protein sequence ID" value="CAF4382515.1"/>
    <property type="molecule type" value="Genomic_DNA"/>
</dbReference>
<dbReference type="Proteomes" id="UP000663869">
    <property type="component" value="Unassembled WGS sequence"/>
</dbReference>
<proteinExistence type="predicted"/>
<dbReference type="EMBL" id="CAJNXB010000176">
    <property type="protein sequence ID" value="CAF3033415.1"/>
    <property type="molecule type" value="Genomic_DNA"/>
</dbReference>
<evidence type="ECO:0000313" key="3">
    <source>
        <dbReference type="EMBL" id="CAF3693236.1"/>
    </source>
</evidence>
<dbReference type="Proteomes" id="UP000663848">
    <property type="component" value="Unassembled WGS sequence"/>
</dbReference>
<dbReference type="OrthoDB" id="10527149at2759"/>
<dbReference type="Proteomes" id="UP000663825">
    <property type="component" value="Unassembled WGS sequence"/>
</dbReference>
<gene>
    <name evidence="3" type="ORF">FME351_LOCUS27202</name>
    <name evidence="2" type="ORF">GRG538_LOCUS18229</name>
    <name evidence="6" type="ORF">QYT958_LOCUS18824</name>
    <name evidence="1" type="ORF">TIS948_LOCUS3114</name>
    <name evidence="5" type="ORF">TSG867_LOCUS18344</name>
    <name evidence="4" type="ORF">UJA718_LOCUS17857</name>
</gene>
<protein>
    <submittedName>
        <fullName evidence="2">Uncharacterized protein</fullName>
    </submittedName>
</protein>
<accession>A0A818HNW5</accession>
<dbReference type="Proteomes" id="UP000663873">
    <property type="component" value="Unassembled WGS sequence"/>
</dbReference>
<dbReference type="AlphaFoldDB" id="A0A818HNW5"/>
<evidence type="ECO:0000313" key="5">
    <source>
        <dbReference type="EMBL" id="CAF4467431.1"/>
    </source>
</evidence>
<dbReference type="EMBL" id="CAJOBR010003022">
    <property type="protein sequence ID" value="CAF4718690.1"/>
    <property type="molecule type" value="Genomic_DNA"/>
</dbReference>